<dbReference type="KEGG" id="mpc:Mar181_0263"/>
<dbReference type="EMBL" id="CP002771">
    <property type="protein sequence ID" value="AEF53330.1"/>
    <property type="molecule type" value="Genomic_DNA"/>
</dbReference>
<dbReference type="STRING" id="491952.Mar181_0263"/>
<evidence type="ECO:0000313" key="1">
    <source>
        <dbReference type="EMBL" id="AEF53330.1"/>
    </source>
</evidence>
<keyword evidence="2" id="KW-1185">Reference proteome</keyword>
<evidence type="ECO:0008006" key="3">
    <source>
        <dbReference type="Google" id="ProtNLM"/>
    </source>
</evidence>
<dbReference type="InterPro" id="IPR009387">
    <property type="entry name" value="HigB-2"/>
</dbReference>
<gene>
    <name evidence="1" type="ordered locus">Mar181_0263</name>
</gene>
<dbReference type="eggNOG" id="COG4737">
    <property type="taxonomic scope" value="Bacteria"/>
</dbReference>
<dbReference type="HOGENOM" id="CLU_132631_1_0_6"/>
<organism evidence="1 2">
    <name type="scientific">Marinomonas posidonica (strain CECT 7376 / NCIMB 14433 / IVIA-Po-181)</name>
    <dbReference type="NCBI Taxonomy" id="491952"/>
    <lineage>
        <taxon>Bacteria</taxon>
        <taxon>Pseudomonadati</taxon>
        <taxon>Pseudomonadota</taxon>
        <taxon>Gammaproteobacteria</taxon>
        <taxon>Oceanospirillales</taxon>
        <taxon>Oceanospirillaceae</taxon>
        <taxon>Marinomonas</taxon>
    </lineage>
</organism>
<accession>F6CXL7</accession>
<dbReference type="AlphaFoldDB" id="F6CXL7"/>
<dbReference type="Proteomes" id="UP000009230">
    <property type="component" value="Chromosome"/>
</dbReference>
<name>F6CXL7_MARPP</name>
<protein>
    <recommendedName>
        <fullName evidence="3">Type II toxin-antitoxin system RelE/ParE family toxin</fullName>
    </recommendedName>
</protein>
<dbReference type="PIRSF" id="PIRSF018634">
    <property type="entry name" value="UCP018634"/>
    <property type="match status" value="1"/>
</dbReference>
<dbReference type="Pfam" id="PF06296">
    <property type="entry name" value="RelE"/>
    <property type="match status" value="1"/>
</dbReference>
<sequence>MLPMEGILLIYKTKEFCSLTKKDRLSNKDLIEACDEIQRGLLDADLGGSLYKKRVATESKGKSGDYRTIIGAVIGEKYFFLYAFAKNKRANITKKEQIALRELAQVLISFSQSELESLIASKELIKVEDCQEGGHHE</sequence>
<reference evidence="1 2" key="1">
    <citation type="journal article" date="2012" name="Stand. Genomic Sci.">
        <title>Complete genome sequence of Marinomonas posidonica type strain (IVIA-Po-181(T)).</title>
        <authorList>
            <person name="Lucas-Elio P."/>
            <person name="Goodwin L."/>
            <person name="Woyke T."/>
            <person name="Pitluck S."/>
            <person name="Nolan M."/>
            <person name="Kyrpides N.C."/>
            <person name="Detter J.C."/>
            <person name="Copeland A."/>
            <person name="Lu M."/>
            <person name="Bruce D."/>
            <person name="Detter C."/>
            <person name="Tapia R."/>
            <person name="Han S."/>
            <person name="Land M.L."/>
            <person name="Ivanova N."/>
            <person name="Mikhailova N."/>
            <person name="Johnston A.W."/>
            <person name="Sanchez-Amat A."/>
        </authorList>
    </citation>
    <scope>NUCLEOTIDE SEQUENCE [LARGE SCALE GENOMIC DNA]</scope>
    <source>
        <strain evidence="2">CECT 7376 / NCIMB 14433 / IVIA-Po-181</strain>
    </source>
</reference>
<evidence type="ECO:0000313" key="2">
    <source>
        <dbReference type="Proteomes" id="UP000009230"/>
    </source>
</evidence>
<proteinExistence type="predicted"/>